<protein>
    <submittedName>
        <fullName evidence="1">Uncharacterized protein</fullName>
    </submittedName>
</protein>
<keyword evidence="2" id="KW-1185">Reference proteome</keyword>
<dbReference type="GeneID" id="36338769"/>
<evidence type="ECO:0000313" key="1">
    <source>
        <dbReference type="EMBL" id="EUB62033.1"/>
    </source>
</evidence>
<sequence>MNRHHSNFPQKLCQKCRPEKQLTNYSWKGLCAINGSDLIYIKCQTFILIQRKALATFIYPLSHNAYIPQSNAGTGPTQGFSFLLEKCDEELIINHPCAFNIGPLWSDNAGFLSESVMRLHNGKFVTKSVILPPTFLSHFITSFQLLFSHFTTSFSNHLANFNALVSHKYFIQIVYKM</sequence>
<comment type="caution">
    <text evidence="1">The sequence shown here is derived from an EMBL/GenBank/DDBJ whole genome shotgun (WGS) entry which is preliminary data.</text>
</comment>
<dbReference type="CTD" id="36338769"/>
<dbReference type="Proteomes" id="UP000019149">
    <property type="component" value="Unassembled WGS sequence"/>
</dbReference>
<accession>W6ULW1</accession>
<organism evidence="1 2">
    <name type="scientific">Echinococcus granulosus</name>
    <name type="common">Hydatid tapeworm</name>
    <dbReference type="NCBI Taxonomy" id="6210"/>
    <lineage>
        <taxon>Eukaryota</taxon>
        <taxon>Metazoa</taxon>
        <taxon>Spiralia</taxon>
        <taxon>Lophotrochozoa</taxon>
        <taxon>Platyhelminthes</taxon>
        <taxon>Cestoda</taxon>
        <taxon>Eucestoda</taxon>
        <taxon>Cyclophyllidea</taxon>
        <taxon>Taeniidae</taxon>
        <taxon>Echinococcus</taxon>
        <taxon>Echinococcus granulosus group</taxon>
    </lineage>
</organism>
<name>W6ULW1_ECHGR</name>
<reference evidence="1 2" key="1">
    <citation type="journal article" date="2013" name="Nat. Genet.">
        <title>The genome of the hydatid tapeworm Echinococcus granulosus.</title>
        <authorList>
            <person name="Zheng H."/>
            <person name="Zhang W."/>
            <person name="Zhang L."/>
            <person name="Zhang Z."/>
            <person name="Li J."/>
            <person name="Lu G."/>
            <person name="Zhu Y."/>
            <person name="Wang Y."/>
            <person name="Huang Y."/>
            <person name="Liu J."/>
            <person name="Kang H."/>
            <person name="Chen J."/>
            <person name="Wang L."/>
            <person name="Chen A."/>
            <person name="Yu S."/>
            <person name="Gao Z."/>
            <person name="Jin L."/>
            <person name="Gu W."/>
            <person name="Wang Z."/>
            <person name="Zhao L."/>
            <person name="Shi B."/>
            <person name="Wen H."/>
            <person name="Lin R."/>
            <person name="Jones M.K."/>
            <person name="Brejova B."/>
            <person name="Vinar T."/>
            <person name="Zhao G."/>
            <person name="McManus D.P."/>
            <person name="Chen Z."/>
            <person name="Zhou Y."/>
            <person name="Wang S."/>
        </authorList>
    </citation>
    <scope>NUCLEOTIDE SEQUENCE [LARGE SCALE GENOMIC DNA]</scope>
</reference>
<dbReference type="RefSeq" id="XP_024353229.1">
    <property type="nucleotide sequence ID" value="XM_024492303.1"/>
</dbReference>
<proteinExistence type="predicted"/>
<dbReference type="KEGG" id="egl:EGR_03054"/>
<evidence type="ECO:0000313" key="2">
    <source>
        <dbReference type="Proteomes" id="UP000019149"/>
    </source>
</evidence>
<gene>
    <name evidence="1" type="ORF">EGR_03054</name>
</gene>
<dbReference type="AlphaFoldDB" id="W6ULW1"/>
<dbReference type="EMBL" id="APAU02000015">
    <property type="protein sequence ID" value="EUB62033.1"/>
    <property type="molecule type" value="Genomic_DNA"/>
</dbReference>